<keyword evidence="2 5" id="KW-0808">Transferase</keyword>
<name>A0A6N7VQN5_9ACTO</name>
<evidence type="ECO:0000259" key="3">
    <source>
        <dbReference type="Pfam" id="PF00534"/>
    </source>
</evidence>
<keyword evidence="1" id="KW-0328">Glycosyltransferase</keyword>
<dbReference type="InterPro" id="IPR028098">
    <property type="entry name" value="Glyco_trans_4-like_N"/>
</dbReference>
<dbReference type="Pfam" id="PF00534">
    <property type="entry name" value="Glycos_transf_1"/>
    <property type="match status" value="1"/>
</dbReference>
<dbReference type="Proteomes" id="UP000470875">
    <property type="component" value="Unassembled WGS sequence"/>
</dbReference>
<evidence type="ECO:0000259" key="4">
    <source>
        <dbReference type="Pfam" id="PF13439"/>
    </source>
</evidence>
<comment type="caution">
    <text evidence="5">The sequence shown here is derived from an EMBL/GenBank/DDBJ whole genome shotgun (WGS) entry which is preliminary data.</text>
</comment>
<dbReference type="RefSeq" id="WP_154544008.1">
    <property type="nucleotide sequence ID" value="NZ_VULO01000004.1"/>
</dbReference>
<feature type="domain" description="Glycosyltransferase subfamily 4-like N-terminal" evidence="4">
    <location>
        <begin position="51"/>
        <end position="168"/>
    </location>
</feature>
<dbReference type="Pfam" id="PF13439">
    <property type="entry name" value="Glyco_transf_4"/>
    <property type="match status" value="1"/>
</dbReference>
<reference evidence="5 6" key="1">
    <citation type="submission" date="2019-08" db="EMBL/GenBank/DDBJ databases">
        <title>In-depth cultivation of the pig gut microbiome towards novel bacterial diversity and tailored functional studies.</title>
        <authorList>
            <person name="Wylensek D."/>
            <person name="Hitch T.C.A."/>
            <person name="Clavel T."/>
        </authorList>
    </citation>
    <scope>NUCLEOTIDE SEQUENCE [LARGE SCALE GENOMIC DNA]</scope>
    <source>
        <strain evidence="5 6">WB03_NA08</strain>
    </source>
</reference>
<dbReference type="PANTHER" id="PTHR46401">
    <property type="entry name" value="GLYCOSYLTRANSFERASE WBBK-RELATED"/>
    <property type="match status" value="1"/>
</dbReference>
<dbReference type="GO" id="GO:0016757">
    <property type="term" value="F:glycosyltransferase activity"/>
    <property type="evidence" value="ECO:0007669"/>
    <property type="project" value="UniProtKB-KW"/>
</dbReference>
<evidence type="ECO:0000256" key="2">
    <source>
        <dbReference type="ARBA" id="ARBA00022679"/>
    </source>
</evidence>
<dbReference type="EMBL" id="VULO01000004">
    <property type="protein sequence ID" value="MSS84047.1"/>
    <property type="molecule type" value="Genomic_DNA"/>
</dbReference>
<feature type="domain" description="Glycosyl transferase family 1" evidence="3">
    <location>
        <begin position="183"/>
        <end position="332"/>
    </location>
</feature>
<evidence type="ECO:0000313" key="6">
    <source>
        <dbReference type="Proteomes" id="UP000470875"/>
    </source>
</evidence>
<dbReference type="AlphaFoldDB" id="A0A6N7VQN5"/>
<proteinExistence type="predicted"/>
<accession>A0A6N7VQN5</accession>
<dbReference type="CDD" id="cd03809">
    <property type="entry name" value="GT4_MtfB-like"/>
    <property type="match status" value="1"/>
</dbReference>
<dbReference type="Gene3D" id="3.40.50.2000">
    <property type="entry name" value="Glycogen Phosphorylase B"/>
    <property type="match status" value="2"/>
</dbReference>
<evidence type="ECO:0000256" key="1">
    <source>
        <dbReference type="ARBA" id="ARBA00022676"/>
    </source>
</evidence>
<keyword evidence="6" id="KW-1185">Reference proteome</keyword>
<dbReference type="PANTHER" id="PTHR46401:SF2">
    <property type="entry name" value="GLYCOSYLTRANSFERASE WBBK-RELATED"/>
    <property type="match status" value="1"/>
</dbReference>
<dbReference type="InterPro" id="IPR001296">
    <property type="entry name" value="Glyco_trans_1"/>
</dbReference>
<organism evidence="5 6">
    <name type="scientific">Scrofimicrobium canadense</name>
    <dbReference type="NCBI Taxonomy" id="2652290"/>
    <lineage>
        <taxon>Bacteria</taxon>
        <taxon>Bacillati</taxon>
        <taxon>Actinomycetota</taxon>
        <taxon>Actinomycetes</taxon>
        <taxon>Actinomycetales</taxon>
        <taxon>Actinomycetaceae</taxon>
        <taxon>Scrofimicrobium</taxon>
    </lineage>
</organism>
<protein>
    <submittedName>
        <fullName evidence="5">Glycosyltransferase family 4 protein</fullName>
    </submittedName>
</protein>
<evidence type="ECO:0000313" key="5">
    <source>
        <dbReference type="EMBL" id="MSS84047.1"/>
    </source>
</evidence>
<gene>
    <name evidence="5" type="ORF">FYJ24_04555</name>
</gene>
<sequence>MRIFIDCRYVRVDRHDGISRFTAELVSEVSTILPIELLINDRRQLRHLPDLPWHMISSPTNWREPFVALQVRRLHPDIVFSPMQTMGSWGRNYALILTLHDLIYYQNPTPPRDLPGFVKILWRLFHMAWWPQRLLLNRADHVVTVSHTSRHLIQRHRLTRRPITVIYNAPAQIPSKNAVASHSARKKTLVYMGSYMPYKNVETLVRAANQLPNYELHLMSRISDNDREYLESLVTKAQLVFHNGATDQDYYSVLAEATALVSASRDEGFGIPLVEAMSLGTPVVVSDIPVFREVAGKAGAYVRPDDADGFAHQIHILEDASTWETKSEIARNEAKRFSWAVSARTFVNLIKEIATER</sequence>
<dbReference type="SUPFAM" id="SSF53756">
    <property type="entry name" value="UDP-Glycosyltransferase/glycogen phosphorylase"/>
    <property type="match status" value="1"/>
</dbReference>